<dbReference type="InterPro" id="IPR000330">
    <property type="entry name" value="SNF2_N"/>
</dbReference>
<gene>
    <name evidence="9" type="ORF">Ocin01_08068</name>
</gene>
<accession>A0A1D2N055</accession>
<feature type="transmembrane region" description="Helical" evidence="6">
    <location>
        <begin position="680"/>
        <end position="702"/>
    </location>
</feature>
<reference evidence="9 10" key="1">
    <citation type="journal article" date="2016" name="Genome Biol. Evol.">
        <title>Gene Family Evolution Reflects Adaptation to Soil Environmental Stressors in the Genome of the Collembolan Orchesella cincta.</title>
        <authorList>
            <person name="Faddeeva-Vakhrusheva A."/>
            <person name="Derks M.F."/>
            <person name="Anvar S.Y."/>
            <person name="Agamennone V."/>
            <person name="Suring W."/>
            <person name="Smit S."/>
            <person name="van Straalen N.M."/>
            <person name="Roelofs D."/>
        </authorList>
    </citation>
    <scope>NUCLEOTIDE SEQUENCE [LARGE SCALE GENOMIC DNA]</scope>
    <source>
        <tissue evidence="9">Mixed pool</tissue>
    </source>
</reference>
<comment type="subcellular location">
    <subcellularLocation>
        <location evidence="1">Nucleus</location>
    </subcellularLocation>
</comment>
<dbReference type="InterPro" id="IPR001650">
    <property type="entry name" value="Helicase_C-like"/>
</dbReference>
<feature type="domain" description="Helicase ATP-binding" evidence="7">
    <location>
        <begin position="301"/>
        <end position="421"/>
    </location>
</feature>
<dbReference type="Proteomes" id="UP000094527">
    <property type="component" value="Unassembled WGS sequence"/>
</dbReference>
<protein>
    <submittedName>
        <fullName evidence="9">Transcription termination factor 2</fullName>
    </submittedName>
</protein>
<dbReference type="Gene3D" id="3.40.50.10810">
    <property type="entry name" value="Tandem AAA-ATPase domain"/>
    <property type="match status" value="1"/>
</dbReference>
<evidence type="ECO:0000259" key="7">
    <source>
        <dbReference type="PROSITE" id="PS51192"/>
    </source>
</evidence>
<feature type="compositionally biased region" description="Polar residues" evidence="5">
    <location>
        <begin position="106"/>
        <end position="119"/>
    </location>
</feature>
<dbReference type="PROSITE" id="PS51192">
    <property type="entry name" value="HELICASE_ATP_BIND_1"/>
    <property type="match status" value="1"/>
</dbReference>
<dbReference type="InterPro" id="IPR002464">
    <property type="entry name" value="DNA/RNA_helicase_DEAH_CS"/>
</dbReference>
<dbReference type="InterPro" id="IPR050628">
    <property type="entry name" value="SNF2_RAD54_helicase_TF"/>
</dbReference>
<dbReference type="EMBL" id="LJIJ01000339">
    <property type="protein sequence ID" value="ODM98618.1"/>
    <property type="molecule type" value="Genomic_DNA"/>
</dbReference>
<evidence type="ECO:0000313" key="10">
    <source>
        <dbReference type="Proteomes" id="UP000094527"/>
    </source>
</evidence>
<dbReference type="PROSITE" id="PS00690">
    <property type="entry name" value="DEAH_ATP_HELICASE"/>
    <property type="match status" value="1"/>
</dbReference>
<dbReference type="InterPro" id="IPR014001">
    <property type="entry name" value="Helicase_ATP-bd"/>
</dbReference>
<dbReference type="InterPro" id="IPR038718">
    <property type="entry name" value="SNF2-like_sf"/>
</dbReference>
<keyword evidence="10" id="KW-1185">Reference proteome</keyword>
<dbReference type="GO" id="GO:0006281">
    <property type="term" value="P:DNA repair"/>
    <property type="evidence" value="ECO:0007669"/>
    <property type="project" value="TreeGrafter"/>
</dbReference>
<dbReference type="GO" id="GO:0005634">
    <property type="term" value="C:nucleus"/>
    <property type="evidence" value="ECO:0007669"/>
    <property type="project" value="UniProtKB-SubCell"/>
</dbReference>
<dbReference type="SMART" id="SM00487">
    <property type="entry name" value="DEXDc"/>
    <property type="match status" value="1"/>
</dbReference>
<dbReference type="GO" id="GO:0008094">
    <property type="term" value="F:ATP-dependent activity, acting on DNA"/>
    <property type="evidence" value="ECO:0007669"/>
    <property type="project" value="TreeGrafter"/>
</dbReference>
<dbReference type="Gene3D" id="3.40.50.300">
    <property type="entry name" value="P-loop containing nucleotide triphosphate hydrolases"/>
    <property type="match status" value="1"/>
</dbReference>
<dbReference type="PANTHER" id="PTHR45626">
    <property type="entry name" value="TRANSCRIPTION TERMINATION FACTOR 2-RELATED"/>
    <property type="match status" value="1"/>
</dbReference>
<feature type="compositionally biased region" description="Acidic residues" evidence="5">
    <location>
        <begin position="73"/>
        <end position="84"/>
    </location>
</feature>
<keyword evidence="2" id="KW-0547">Nucleotide-binding</keyword>
<keyword evidence="4" id="KW-0067">ATP-binding</keyword>
<evidence type="ECO:0000256" key="5">
    <source>
        <dbReference type="SAM" id="MobiDB-lite"/>
    </source>
</evidence>
<dbReference type="STRING" id="48709.A0A1D2N055"/>
<name>A0A1D2N055_ORCCI</name>
<dbReference type="AlphaFoldDB" id="A0A1D2N055"/>
<dbReference type="SMART" id="SM00490">
    <property type="entry name" value="HELICc"/>
    <property type="match status" value="1"/>
</dbReference>
<dbReference type="PROSITE" id="PS51194">
    <property type="entry name" value="HELICASE_CTER"/>
    <property type="match status" value="1"/>
</dbReference>
<dbReference type="InterPro" id="IPR049730">
    <property type="entry name" value="SNF2/RAD54-like_C"/>
</dbReference>
<proteinExistence type="predicted"/>
<dbReference type="SUPFAM" id="SSF52540">
    <property type="entry name" value="P-loop containing nucleoside triphosphate hydrolases"/>
    <property type="match status" value="2"/>
</dbReference>
<dbReference type="GO" id="GO:0016787">
    <property type="term" value="F:hydrolase activity"/>
    <property type="evidence" value="ECO:0007669"/>
    <property type="project" value="UniProtKB-KW"/>
</dbReference>
<dbReference type="PANTHER" id="PTHR45626:SF50">
    <property type="entry name" value="TRANSCRIPTION TERMINATION FACTOR 2"/>
    <property type="match status" value="1"/>
</dbReference>
<evidence type="ECO:0000313" key="9">
    <source>
        <dbReference type="EMBL" id="ODM98618.1"/>
    </source>
</evidence>
<dbReference type="CDD" id="cd18008">
    <property type="entry name" value="DEXDc_SHPRH-like"/>
    <property type="match status" value="1"/>
</dbReference>
<evidence type="ECO:0000259" key="8">
    <source>
        <dbReference type="PROSITE" id="PS51194"/>
    </source>
</evidence>
<keyword evidence="6" id="KW-0472">Membrane</keyword>
<keyword evidence="6" id="KW-0812">Transmembrane</keyword>
<evidence type="ECO:0000256" key="6">
    <source>
        <dbReference type="SAM" id="Phobius"/>
    </source>
</evidence>
<keyword evidence="3" id="KW-0378">Hydrolase</keyword>
<dbReference type="GO" id="GO:0005524">
    <property type="term" value="F:ATP binding"/>
    <property type="evidence" value="ECO:0007669"/>
    <property type="project" value="UniProtKB-KW"/>
</dbReference>
<dbReference type="OMA" id="ETRWCLT"/>
<feature type="non-terminal residue" evidence="9">
    <location>
        <position position="1"/>
    </location>
</feature>
<organism evidence="9 10">
    <name type="scientific">Orchesella cincta</name>
    <name type="common">Springtail</name>
    <name type="synonym">Podura cincta</name>
    <dbReference type="NCBI Taxonomy" id="48709"/>
    <lineage>
        <taxon>Eukaryota</taxon>
        <taxon>Metazoa</taxon>
        <taxon>Ecdysozoa</taxon>
        <taxon>Arthropoda</taxon>
        <taxon>Hexapoda</taxon>
        <taxon>Collembola</taxon>
        <taxon>Entomobryomorpha</taxon>
        <taxon>Entomobryoidea</taxon>
        <taxon>Orchesellidae</taxon>
        <taxon>Orchesellinae</taxon>
        <taxon>Orchesella</taxon>
    </lineage>
</organism>
<feature type="region of interest" description="Disordered" evidence="5">
    <location>
        <begin position="43"/>
        <end position="125"/>
    </location>
</feature>
<dbReference type="InterPro" id="IPR027417">
    <property type="entry name" value="P-loop_NTPase"/>
</dbReference>
<keyword evidence="6" id="KW-1133">Transmembrane helix</keyword>
<dbReference type="Pfam" id="PF00176">
    <property type="entry name" value="SNF2-rel_dom"/>
    <property type="match status" value="1"/>
</dbReference>
<evidence type="ECO:0000256" key="3">
    <source>
        <dbReference type="ARBA" id="ARBA00022801"/>
    </source>
</evidence>
<dbReference type="OrthoDB" id="423559at2759"/>
<dbReference type="CDD" id="cd18793">
    <property type="entry name" value="SF2_C_SNF"/>
    <property type="match status" value="1"/>
</dbReference>
<feature type="domain" description="Helicase C-terminal" evidence="8">
    <location>
        <begin position="606"/>
        <end position="765"/>
    </location>
</feature>
<evidence type="ECO:0000256" key="4">
    <source>
        <dbReference type="ARBA" id="ARBA00022840"/>
    </source>
</evidence>
<comment type="caution">
    <text evidence="9">The sequence shown here is derived from an EMBL/GenBank/DDBJ whole genome shotgun (WGS) entry which is preliminary data.</text>
</comment>
<sequence>RAGPESTDNAFWCVLKTMAADGKKKFLCPEDIVDDAFDHMAQNSAKPFSFTKRRDDTASTKKPIGATSRRYFDEEDEEEEDDSYPDSVNFDFGNDSDSGHGDSDIQVVQETPPSTSKGNPTALPQLKEKVHKVVNLDDSDDLEVLTDKLNKIPLGKQHPKQPPKIVFLEEAPPIERPKVMHMTLPMLDIKSSMETVVMLAETIETMPIPSENPENDDLPKGLVSLYDHQRYGLKWLSWREGVFPGGGILADEMGSSYYGDMEAKAEGPPEDDENWINTEEIQRLVPSRTTLVVCPVGCLLQWQDEIKSKGKGLRVHVFHGPTRTTSAALLAQNDVVLTTYDTVGSEVPKPDEIRRHSRSPLLRLYWHRIILDEAHNIRNPKTQRAVSICRLSARHRWAVTGTPVHNTPADFFSIVKFLRMVPFDEPKVWDFWIGLKAVKKAKEAQDRLHTIGKALILRRTKTEVEAMGGNVRAIPPKTVETIELDLNEAETRVYDHLMKFAQSMFKNFMENKDQREREMQGAAMTYTSALHKTLGSDVSDDIKVTHLLARICRLRQCAVLPHLIETMLEEEQVDEDDSFDELKDEHLVSKRNPIFARDYESSKLKRILDDLEEIRDRADAENKPMDKVVIVSSWTSLLNILYEHLRNRGFSSVFITGKEKMEERMDAMKRFNKYPDRPQIVLLSLAAGGVGINLVGGNYVFFVEPHWNPQMELQAQDRCHRFGQTKDVFIRRYVSKKTIEARVMELQAMKLDLADGVLKNTKKSNTGLSMHQMRLLFSGGNESDE</sequence>
<dbReference type="Pfam" id="PF00271">
    <property type="entry name" value="Helicase_C"/>
    <property type="match status" value="1"/>
</dbReference>
<evidence type="ECO:0000256" key="1">
    <source>
        <dbReference type="ARBA" id="ARBA00004123"/>
    </source>
</evidence>
<evidence type="ECO:0000256" key="2">
    <source>
        <dbReference type="ARBA" id="ARBA00022741"/>
    </source>
</evidence>